<reference evidence="1 2" key="1">
    <citation type="submission" date="2024-05" db="EMBL/GenBank/DDBJ databases">
        <authorList>
            <person name="Wallberg A."/>
        </authorList>
    </citation>
    <scope>NUCLEOTIDE SEQUENCE [LARGE SCALE GENOMIC DNA]</scope>
</reference>
<sequence length="328" mass="35860">MALSMTLEDRLKVNNEKAINDAGRGVLIIANEIVLKLKGAPILVKFNRLSPPDKFHYFTEPQRKEINGDPIKGIGPGLLKDMDVSLLHANIRAFGGLRPGRLEDLLLELKTIRNRFEHGKHKLSLDKTRLTRRLKNIKDICIDILNELKVFDPTQITFLDHQITLTEDKFSSLKKTIDDEILENTQKLVNESANAATSITQMVDAASKISTKTTDAATVITKMEGAALNISTKTGDAATSITQMVDAASKISTKTTDAATVITKMEGAALNISTKTGDAATSITQMVDAASKMSTKTTDAATVITKMEGAVKISVPKPVMQQHQLHKW</sequence>
<organism evidence="1 2">
    <name type="scientific">Meganyctiphanes norvegica</name>
    <name type="common">Northern krill</name>
    <name type="synonym">Thysanopoda norvegica</name>
    <dbReference type="NCBI Taxonomy" id="48144"/>
    <lineage>
        <taxon>Eukaryota</taxon>
        <taxon>Metazoa</taxon>
        <taxon>Ecdysozoa</taxon>
        <taxon>Arthropoda</taxon>
        <taxon>Crustacea</taxon>
        <taxon>Multicrustacea</taxon>
        <taxon>Malacostraca</taxon>
        <taxon>Eumalacostraca</taxon>
        <taxon>Eucarida</taxon>
        <taxon>Euphausiacea</taxon>
        <taxon>Euphausiidae</taxon>
        <taxon>Meganyctiphanes</taxon>
    </lineage>
</organism>
<dbReference type="AlphaFoldDB" id="A0AAV2PWP6"/>
<evidence type="ECO:0000313" key="2">
    <source>
        <dbReference type="Proteomes" id="UP001497623"/>
    </source>
</evidence>
<dbReference type="Proteomes" id="UP001497623">
    <property type="component" value="Unassembled WGS sequence"/>
</dbReference>
<accession>A0AAV2PWP6</accession>
<name>A0AAV2PWP6_MEGNR</name>
<gene>
    <name evidence="1" type="ORF">MNOR_LOCUS5577</name>
</gene>
<evidence type="ECO:0000313" key="1">
    <source>
        <dbReference type="EMBL" id="CAL4066330.1"/>
    </source>
</evidence>
<proteinExistence type="predicted"/>
<protein>
    <recommendedName>
        <fullName evidence="3">DZIP3-like HEPN domain-containing protein</fullName>
    </recommendedName>
</protein>
<comment type="caution">
    <text evidence="1">The sequence shown here is derived from an EMBL/GenBank/DDBJ whole genome shotgun (WGS) entry which is preliminary data.</text>
</comment>
<evidence type="ECO:0008006" key="3">
    <source>
        <dbReference type="Google" id="ProtNLM"/>
    </source>
</evidence>
<keyword evidence="2" id="KW-1185">Reference proteome</keyword>
<dbReference type="EMBL" id="CAXKWB010002172">
    <property type="protein sequence ID" value="CAL4066330.1"/>
    <property type="molecule type" value="Genomic_DNA"/>
</dbReference>